<dbReference type="OrthoDB" id="437922at2759"/>
<evidence type="ECO:0000256" key="7">
    <source>
        <dbReference type="ARBA" id="ARBA00077929"/>
    </source>
</evidence>
<comment type="subunit">
    <text evidence="6">Component of the RNA exosome complex. Specifically part of the catalytically inactive RNA exosome core complex (Exo-9) which may associate with the catalytic subunits RRP6 and DIS3 in cytoplasmic- and nuclear-specific RNA exosome complex forms. Exo-9 is formed by a hexameric base ring of RNase PH domain-containing subunits and a cap ring consisting of CSL4, RRP4 and RRP40.</text>
</comment>
<dbReference type="GO" id="GO:0034475">
    <property type="term" value="P:U4 snRNA 3'-end processing"/>
    <property type="evidence" value="ECO:0007669"/>
    <property type="project" value="TreeGrafter"/>
</dbReference>
<protein>
    <recommendedName>
        <fullName evidence="7">Ribosomal RNA-processing protein 41</fullName>
    </recommendedName>
</protein>
<gene>
    <name evidence="9" type="ORF">K470DRAFT_259267</name>
</gene>
<dbReference type="SUPFAM" id="SSF55666">
    <property type="entry name" value="Ribonuclease PH domain 2-like"/>
    <property type="match status" value="1"/>
</dbReference>
<dbReference type="GO" id="GO:0005730">
    <property type="term" value="C:nucleolus"/>
    <property type="evidence" value="ECO:0007669"/>
    <property type="project" value="UniProtKB-SubCell"/>
</dbReference>
<evidence type="ECO:0000256" key="4">
    <source>
        <dbReference type="ARBA" id="ARBA00022490"/>
    </source>
</evidence>
<dbReference type="PANTHER" id="PTHR11953">
    <property type="entry name" value="EXOSOME COMPLEX COMPONENT"/>
    <property type="match status" value="1"/>
</dbReference>
<dbReference type="GO" id="GO:0071051">
    <property type="term" value="P:poly(A)-dependent snoRNA 3'-end processing"/>
    <property type="evidence" value="ECO:0007669"/>
    <property type="project" value="TreeGrafter"/>
</dbReference>
<reference evidence="9" key="1">
    <citation type="journal article" date="2020" name="Stud. Mycol.">
        <title>101 Dothideomycetes genomes: a test case for predicting lifestyles and emergence of pathogens.</title>
        <authorList>
            <person name="Haridas S."/>
            <person name="Albert R."/>
            <person name="Binder M."/>
            <person name="Bloem J."/>
            <person name="Labutti K."/>
            <person name="Salamov A."/>
            <person name="Andreopoulos B."/>
            <person name="Baker S."/>
            <person name="Barry K."/>
            <person name="Bills G."/>
            <person name="Bluhm B."/>
            <person name="Cannon C."/>
            <person name="Castanera R."/>
            <person name="Culley D."/>
            <person name="Daum C."/>
            <person name="Ezra D."/>
            <person name="Gonzalez J."/>
            <person name="Henrissat B."/>
            <person name="Kuo A."/>
            <person name="Liang C."/>
            <person name="Lipzen A."/>
            <person name="Lutzoni F."/>
            <person name="Magnuson J."/>
            <person name="Mondo S."/>
            <person name="Nolan M."/>
            <person name="Ohm R."/>
            <person name="Pangilinan J."/>
            <person name="Park H.-J."/>
            <person name="Ramirez L."/>
            <person name="Alfaro M."/>
            <person name="Sun H."/>
            <person name="Tritt A."/>
            <person name="Yoshinaga Y."/>
            <person name="Zwiers L.-H."/>
            <person name="Turgeon B."/>
            <person name="Goodwin S."/>
            <person name="Spatafora J."/>
            <person name="Crous P."/>
            <person name="Grigoriev I."/>
        </authorList>
    </citation>
    <scope>NUCLEOTIDE SEQUENCE</scope>
    <source>
        <strain evidence="9">CBS 480.64</strain>
    </source>
</reference>
<dbReference type="Pfam" id="PF01138">
    <property type="entry name" value="RNase_PH"/>
    <property type="match status" value="1"/>
</dbReference>
<sequence>MPGLDSSSYPLGHLRVDGRRWNELRQTNGQLGTQPVADGSCLFSMGNTIVLCTINGPRELRRSGGRDPSSEARLEVELDLPAFSGTDRKKSIKNDKRITEMAHTISSAFSKTLFLHLYPHSTITIALHVLSQDGSLLATCINAASLALIDAGIPTTDIVAACTTGSTAAYADREEEADPLLDLNNLEEQELPFLTMATGGGASESINTLVMETRIQLNRLDAMMSVCLNGCTQIRRLLNEIIKVHGKRVLDAKVS</sequence>
<dbReference type="EMBL" id="MU005999">
    <property type="protein sequence ID" value="KAF2858981.1"/>
    <property type="molecule type" value="Genomic_DNA"/>
</dbReference>
<keyword evidence="5" id="KW-0271">Exosome</keyword>
<dbReference type="GO" id="GO:0071028">
    <property type="term" value="P:nuclear mRNA surveillance"/>
    <property type="evidence" value="ECO:0007669"/>
    <property type="project" value="TreeGrafter"/>
</dbReference>
<name>A0A6A7BUQ5_9PEZI</name>
<dbReference type="InterPro" id="IPR050080">
    <property type="entry name" value="RNase_PH"/>
</dbReference>
<evidence type="ECO:0000313" key="9">
    <source>
        <dbReference type="EMBL" id="KAF2858981.1"/>
    </source>
</evidence>
<evidence type="ECO:0000256" key="5">
    <source>
        <dbReference type="ARBA" id="ARBA00022835"/>
    </source>
</evidence>
<evidence type="ECO:0000256" key="3">
    <source>
        <dbReference type="ARBA" id="ARBA00006678"/>
    </source>
</evidence>
<evidence type="ECO:0000256" key="2">
    <source>
        <dbReference type="ARBA" id="ARBA00004604"/>
    </source>
</evidence>
<proteinExistence type="inferred from homology"/>
<keyword evidence="4" id="KW-0963">Cytoplasm</keyword>
<dbReference type="Gene3D" id="3.30.230.70">
    <property type="entry name" value="GHMP Kinase, N-terminal domain"/>
    <property type="match status" value="1"/>
</dbReference>
<dbReference type="GO" id="GO:0016075">
    <property type="term" value="P:rRNA catabolic process"/>
    <property type="evidence" value="ECO:0007669"/>
    <property type="project" value="TreeGrafter"/>
</dbReference>
<dbReference type="InterPro" id="IPR036345">
    <property type="entry name" value="ExoRNase_PH_dom2_sf"/>
</dbReference>
<dbReference type="AlphaFoldDB" id="A0A6A7BUQ5"/>
<dbReference type="GO" id="GO:0000176">
    <property type="term" value="C:nuclear exosome (RNase complex)"/>
    <property type="evidence" value="ECO:0007669"/>
    <property type="project" value="TreeGrafter"/>
</dbReference>
<evidence type="ECO:0000256" key="1">
    <source>
        <dbReference type="ARBA" id="ARBA00004496"/>
    </source>
</evidence>
<organism evidence="9 10">
    <name type="scientific">Piedraia hortae CBS 480.64</name>
    <dbReference type="NCBI Taxonomy" id="1314780"/>
    <lineage>
        <taxon>Eukaryota</taxon>
        <taxon>Fungi</taxon>
        <taxon>Dikarya</taxon>
        <taxon>Ascomycota</taxon>
        <taxon>Pezizomycotina</taxon>
        <taxon>Dothideomycetes</taxon>
        <taxon>Dothideomycetidae</taxon>
        <taxon>Capnodiales</taxon>
        <taxon>Piedraiaceae</taxon>
        <taxon>Piedraia</taxon>
    </lineage>
</organism>
<evidence type="ECO:0000256" key="6">
    <source>
        <dbReference type="ARBA" id="ARBA00063066"/>
    </source>
</evidence>
<dbReference type="InterPro" id="IPR001247">
    <property type="entry name" value="ExoRNase_PH_dom1"/>
</dbReference>
<dbReference type="CDD" id="cd11370">
    <property type="entry name" value="RNase_PH_RRP41"/>
    <property type="match status" value="1"/>
</dbReference>
<dbReference type="SUPFAM" id="SSF54211">
    <property type="entry name" value="Ribosomal protein S5 domain 2-like"/>
    <property type="match status" value="1"/>
</dbReference>
<dbReference type="PANTHER" id="PTHR11953:SF0">
    <property type="entry name" value="EXOSOME COMPLEX COMPONENT RRP41"/>
    <property type="match status" value="1"/>
</dbReference>
<dbReference type="GO" id="GO:0000177">
    <property type="term" value="C:cytoplasmic exosome (RNase complex)"/>
    <property type="evidence" value="ECO:0007669"/>
    <property type="project" value="TreeGrafter"/>
</dbReference>
<feature type="domain" description="Exoribonuclease phosphorolytic" evidence="8">
    <location>
        <begin position="23"/>
        <end position="154"/>
    </location>
</feature>
<keyword evidence="10" id="KW-1185">Reference proteome</keyword>
<comment type="subcellular location">
    <subcellularLocation>
        <location evidence="1">Cytoplasm</location>
    </subcellularLocation>
    <subcellularLocation>
        <location evidence="2">Nucleus</location>
        <location evidence="2">Nucleolus</location>
    </subcellularLocation>
</comment>
<dbReference type="FunFam" id="3.30.230.70:FF:000004">
    <property type="entry name" value="Exosome complex component Rrp41"/>
    <property type="match status" value="1"/>
</dbReference>
<evidence type="ECO:0000313" key="10">
    <source>
        <dbReference type="Proteomes" id="UP000799421"/>
    </source>
</evidence>
<comment type="similarity">
    <text evidence="3">Belongs to the RNase PH family.</text>
</comment>
<dbReference type="InterPro" id="IPR020568">
    <property type="entry name" value="Ribosomal_Su5_D2-typ_SF"/>
</dbReference>
<dbReference type="Proteomes" id="UP000799421">
    <property type="component" value="Unassembled WGS sequence"/>
</dbReference>
<accession>A0A6A7BUQ5</accession>
<dbReference type="GO" id="GO:0003723">
    <property type="term" value="F:RNA binding"/>
    <property type="evidence" value="ECO:0007669"/>
    <property type="project" value="TreeGrafter"/>
</dbReference>
<dbReference type="InterPro" id="IPR027408">
    <property type="entry name" value="PNPase/RNase_PH_dom_sf"/>
</dbReference>
<evidence type="ECO:0000259" key="8">
    <source>
        <dbReference type="Pfam" id="PF01138"/>
    </source>
</evidence>